<name>A0ABD5X2Z7_9EURY</name>
<organism evidence="2 3">
    <name type="scientific">Halobaculum marinum</name>
    <dbReference type="NCBI Taxonomy" id="3031996"/>
    <lineage>
        <taxon>Archaea</taxon>
        <taxon>Methanobacteriati</taxon>
        <taxon>Methanobacteriota</taxon>
        <taxon>Stenosarchaea group</taxon>
        <taxon>Halobacteria</taxon>
        <taxon>Halobacteriales</taxon>
        <taxon>Haloferacaceae</taxon>
        <taxon>Halobaculum</taxon>
    </lineage>
</organism>
<sequence>MSLGTVRTTVERDRDTAISDAVITALAQGLDRDPVDIGPLYTWIDPDALDAVFDSPVGGGERSGGQIAFEAAGLQVEVVVDPDTVTVFVATLEV</sequence>
<accession>A0ABD5X2Z7</accession>
<dbReference type="RefSeq" id="WP_276239561.1">
    <property type="nucleotide sequence ID" value="NZ_CP119990.1"/>
</dbReference>
<dbReference type="InterPro" id="IPR040624">
    <property type="entry name" value="HalOD1"/>
</dbReference>
<dbReference type="EMBL" id="JBHTAG010000004">
    <property type="protein sequence ID" value="MFC7098880.1"/>
    <property type="molecule type" value="Genomic_DNA"/>
</dbReference>
<protein>
    <submittedName>
        <fullName evidence="2">HalOD1 output domain-containing protein</fullName>
    </submittedName>
</protein>
<evidence type="ECO:0000313" key="2">
    <source>
        <dbReference type="EMBL" id="MFC7098880.1"/>
    </source>
</evidence>
<proteinExistence type="predicted"/>
<evidence type="ECO:0000313" key="3">
    <source>
        <dbReference type="Proteomes" id="UP001596388"/>
    </source>
</evidence>
<dbReference type="Proteomes" id="UP001596388">
    <property type="component" value="Unassembled WGS sequence"/>
</dbReference>
<dbReference type="GeneID" id="79271532"/>
<evidence type="ECO:0000259" key="1">
    <source>
        <dbReference type="Pfam" id="PF18545"/>
    </source>
</evidence>
<dbReference type="AlphaFoldDB" id="A0ABD5X2Z7"/>
<keyword evidence="3" id="KW-1185">Reference proteome</keyword>
<dbReference type="Pfam" id="PF18545">
    <property type="entry name" value="HalOD1"/>
    <property type="match status" value="1"/>
</dbReference>
<feature type="domain" description="Halobacterial output" evidence="1">
    <location>
        <begin position="15"/>
        <end position="81"/>
    </location>
</feature>
<reference evidence="2 3" key="1">
    <citation type="journal article" date="2019" name="Int. J. Syst. Evol. Microbiol.">
        <title>The Global Catalogue of Microorganisms (GCM) 10K type strain sequencing project: providing services to taxonomists for standard genome sequencing and annotation.</title>
        <authorList>
            <consortium name="The Broad Institute Genomics Platform"/>
            <consortium name="The Broad Institute Genome Sequencing Center for Infectious Disease"/>
            <person name="Wu L."/>
            <person name="Ma J."/>
        </authorList>
    </citation>
    <scope>NUCLEOTIDE SEQUENCE [LARGE SCALE GENOMIC DNA]</scope>
    <source>
        <strain evidence="2 3">DT55</strain>
    </source>
</reference>
<gene>
    <name evidence="2" type="ORF">ACFQKD_16365</name>
</gene>
<comment type="caution">
    <text evidence="2">The sequence shown here is derived from an EMBL/GenBank/DDBJ whole genome shotgun (WGS) entry which is preliminary data.</text>
</comment>